<keyword evidence="2" id="KW-1185">Reference proteome</keyword>
<reference evidence="1 2" key="1">
    <citation type="journal article" date="2019" name="Mol. Ecol. Resour.">
        <title>Improving Illumina assemblies with Hi-C and long reads: an example with the North African dromedary.</title>
        <authorList>
            <person name="Elbers J.P."/>
            <person name="Rogers M.F."/>
            <person name="Perelman P.L."/>
            <person name="Proskuryakova A.A."/>
            <person name="Serdyukova N.A."/>
            <person name="Johnson W.E."/>
            <person name="Horin P."/>
            <person name="Corander J."/>
            <person name="Murphy D."/>
            <person name="Burger P.A."/>
        </authorList>
    </citation>
    <scope>NUCLEOTIDE SEQUENCE [LARGE SCALE GENOMIC DNA]</scope>
    <source>
        <strain evidence="1">Drom800</strain>
        <tissue evidence="1">Blood</tissue>
    </source>
</reference>
<sequence length="62" mass="6718">MEEDAGPLAYSAHCAVMTTSPPCITGRETVPPPGALFVKWAFVPRGMGWGGRDRDKDLAHVY</sequence>
<evidence type="ECO:0000313" key="2">
    <source>
        <dbReference type="Proteomes" id="UP000299084"/>
    </source>
</evidence>
<comment type="caution">
    <text evidence="1">The sequence shown here is derived from an EMBL/GenBank/DDBJ whole genome shotgun (WGS) entry which is preliminary data.</text>
</comment>
<dbReference type="AlphaFoldDB" id="A0A5N4CSQ7"/>
<gene>
    <name evidence="1" type="ORF">Cadr_000021715</name>
</gene>
<protein>
    <submittedName>
        <fullName evidence="1">Uncharacterized protein</fullName>
    </submittedName>
</protein>
<evidence type="ECO:0000313" key="1">
    <source>
        <dbReference type="EMBL" id="KAB1261896.1"/>
    </source>
</evidence>
<dbReference type="Proteomes" id="UP000299084">
    <property type="component" value="Unassembled WGS sequence"/>
</dbReference>
<name>A0A5N4CSQ7_CAMDR</name>
<dbReference type="EMBL" id="JWIN03000020">
    <property type="protein sequence ID" value="KAB1261896.1"/>
    <property type="molecule type" value="Genomic_DNA"/>
</dbReference>
<proteinExistence type="predicted"/>
<organism evidence="1 2">
    <name type="scientific">Camelus dromedarius</name>
    <name type="common">Dromedary</name>
    <name type="synonym">Arabian camel</name>
    <dbReference type="NCBI Taxonomy" id="9838"/>
    <lineage>
        <taxon>Eukaryota</taxon>
        <taxon>Metazoa</taxon>
        <taxon>Chordata</taxon>
        <taxon>Craniata</taxon>
        <taxon>Vertebrata</taxon>
        <taxon>Euteleostomi</taxon>
        <taxon>Mammalia</taxon>
        <taxon>Eutheria</taxon>
        <taxon>Laurasiatheria</taxon>
        <taxon>Artiodactyla</taxon>
        <taxon>Tylopoda</taxon>
        <taxon>Camelidae</taxon>
        <taxon>Camelus</taxon>
    </lineage>
</organism>
<accession>A0A5N4CSQ7</accession>